<dbReference type="Proteomes" id="UP000616499">
    <property type="component" value="Unassembled WGS sequence"/>
</dbReference>
<evidence type="ECO:0000313" key="2">
    <source>
        <dbReference type="Proteomes" id="UP000616499"/>
    </source>
</evidence>
<dbReference type="EMBL" id="BMNW01000031">
    <property type="protein sequence ID" value="GGM32114.1"/>
    <property type="molecule type" value="Genomic_DNA"/>
</dbReference>
<keyword evidence="2" id="KW-1185">Reference proteome</keyword>
<evidence type="ECO:0000313" key="1">
    <source>
        <dbReference type="EMBL" id="GGM32114.1"/>
    </source>
</evidence>
<comment type="caution">
    <text evidence="1">The sequence shown here is derived from an EMBL/GenBank/DDBJ whole genome shotgun (WGS) entry which is preliminary data.</text>
</comment>
<name>A0ABQ2H4S2_9PSED</name>
<protein>
    <submittedName>
        <fullName evidence="1">Uncharacterized protein</fullName>
    </submittedName>
</protein>
<accession>A0ABQ2H4S2</accession>
<organism evidence="1 2">
    <name type="scientific">Pseudomonas asuensis</name>
    <dbReference type="NCBI Taxonomy" id="1825787"/>
    <lineage>
        <taxon>Bacteria</taxon>
        <taxon>Pseudomonadati</taxon>
        <taxon>Pseudomonadota</taxon>
        <taxon>Gammaproteobacteria</taxon>
        <taxon>Pseudomonadales</taxon>
        <taxon>Pseudomonadaceae</taxon>
        <taxon>Pseudomonas</taxon>
    </lineage>
</organism>
<sequence length="54" mass="5925">MLSARVMVAAGFQVVALDLPITHNVLKLSGMDGIQEWMLKAISQMFLEFMATGL</sequence>
<reference evidence="2" key="1">
    <citation type="journal article" date="2019" name="Int. J. Syst. Evol. Microbiol.">
        <title>The Global Catalogue of Microorganisms (GCM) 10K type strain sequencing project: providing services to taxonomists for standard genome sequencing and annotation.</title>
        <authorList>
            <consortium name="The Broad Institute Genomics Platform"/>
            <consortium name="The Broad Institute Genome Sequencing Center for Infectious Disease"/>
            <person name="Wu L."/>
            <person name="Ma J."/>
        </authorList>
    </citation>
    <scope>NUCLEOTIDE SEQUENCE [LARGE SCALE GENOMIC DNA]</scope>
    <source>
        <strain evidence="2">JCM 13501</strain>
    </source>
</reference>
<gene>
    <name evidence="1" type="ORF">GCM10009425_48330</name>
</gene>
<proteinExistence type="predicted"/>